<comment type="caution">
    <text evidence="10">The sequence shown here is derived from an EMBL/GenBank/DDBJ whole genome shotgun (WGS) entry which is preliminary data.</text>
</comment>
<dbReference type="Pfam" id="PF13370">
    <property type="entry name" value="Fer4_13"/>
    <property type="match status" value="1"/>
</dbReference>
<dbReference type="InterPro" id="IPR017896">
    <property type="entry name" value="4Fe4S_Fe-S-bd"/>
</dbReference>
<dbReference type="PANTHER" id="PTHR36923">
    <property type="entry name" value="FERREDOXIN"/>
    <property type="match status" value="1"/>
</dbReference>
<dbReference type="PRINTS" id="PR00352">
    <property type="entry name" value="3FE4SFRDOXIN"/>
</dbReference>
<reference evidence="10" key="1">
    <citation type="submission" date="2017-12" db="EMBL/GenBank/DDBJ databases">
        <title>Sequencing the genomes of 1000 Actinobacteria strains.</title>
        <authorList>
            <person name="Klenk H.-P."/>
        </authorList>
    </citation>
    <scope>NUCLEOTIDE SEQUENCE [LARGE SCALE GENOMIC DNA]</scope>
    <source>
        <strain evidence="10">DSM 44228</strain>
    </source>
</reference>
<evidence type="ECO:0000256" key="6">
    <source>
        <dbReference type="ARBA" id="ARBA00023014"/>
    </source>
</evidence>
<evidence type="ECO:0000256" key="3">
    <source>
        <dbReference type="ARBA" id="ARBA00022723"/>
    </source>
</evidence>
<keyword evidence="5 8" id="KW-0408">Iron</keyword>
<dbReference type="PANTHER" id="PTHR36923:SF3">
    <property type="entry name" value="FERREDOXIN"/>
    <property type="match status" value="1"/>
</dbReference>
<dbReference type="RefSeq" id="WP_010695756.1">
    <property type="nucleotide sequence ID" value="NZ_CP061007.1"/>
</dbReference>
<accession>A0A2N3XW30</accession>
<gene>
    <name evidence="10" type="ORF">A8926_2538</name>
</gene>
<comment type="cofactor">
    <cofactor evidence="1">
        <name>[3Fe-4S] cluster</name>
        <dbReference type="ChEBI" id="CHEBI:21137"/>
    </cofactor>
</comment>
<keyword evidence="11" id="KW-1185">Reference proteome</keyword>
<dbReference type="Gene3D" id="3.30.70.20">
    <property type="match status" value="1"/>
</dbReference>
<comment type="function">
    <text evidence="8">Ferredoxins are iron-sulfur proteins that transfer electrons in a wide variety of metabolic reactions.</text>
</comment>
<dbReference type="InterPro" id="IPR051269">
    <property type="entry name" value="Fe-S_cluster_ET"/>
</dbReference>
<dbReference type="GO" id="GO:0005506">
    <property type="term" value="F:iron ion binding"/>
    <property type="evidence" value="ECO:0007669"/>
    <property type="project" value="UniProtKB-UniRule"/>
</dbReference>
<dbReference type="Proteomes" id="UP000233786">
    <property type="component" value="Unassembled WGS sequence"/>
</dbReference>
<keyword evidence="2 8" id="KW-0813">Transport</keyword>
<evidence type="ECO:0000256" key="5">
    <source>
        <dbReference type="ARBA" id="ARBA00023004"/>
    </source>
</evidence>
<evidence type="ECO:0000256" key="8">
    <source>
        <dbReference type="RuleBase" id="RU368020"/>
    </source>
</evidence>
<evidence type="ECO:0000256" key="2">
    <source>
        <dbReference type="ARBA" id="ARBA00022448"/>
    </source>
</evidence>
<evidence type="ECO:0000256" key="7">
    <source>
        <dbReference type="ARBA" id="ARBA00023291"/>
    </source>
</evidence>
<feature type="domain" description="4Fe-4S ferredoxin-type" evidence="9">
    <location>
        <begin position="3"/>
        <end position="31"/>
    </location>
</feature>
<name>A0A2N3XW30_SACSN</name>
<dbReference type="STRING" id="994479.GCA_000194155_02903"/>
<evidence type="ECO:0000313" key="10">
    <source>
        <dbReference type="EMBL" id="PKW14884.1"/>
    </source>
</evidence>
<proteinExistence type="predicted"/>
<dbReference type="GO" id="GO:0009055">
    <property type="term" value="F:electron transfer activity"/>
    <property type="evidence" value="ECO:0007669"/>
    <property type="project" value="UniProtKB-UniRule"/>
</dbReference>
<evidence type="ECO:0000256" key="4">
    <source>
        <dbReference type="ARBA" id="ARBA00022982"/>
    </source>
</evidence>
<dbReference type="AlphaFoldDB" id="A0A2N3XW30"/>
<dbReference type="OrthoDB" id="4557285at2"/>
<sequence length="73" mass="7530">MSWSIEIDADTCIGSGMCAGVAPDHFELVDGYSCAKKATVEPTDEVVDAAESCPVEAILVKDAETGAAIAPEK</sequence>
<dbReference type="InterPro" id="IPR001080">
    <property type="entry name" value="3Fe4S_ferredoxin"/>
</dbReference>
<protein>
    <recommendedName>
        <fullName evidence="8">Ferredoxin</fullName>
    </recommendedName>
</protein>
<dbReference type="EMBL" id="PJNB01000001">
    <property type="protein sequence ID" value="PKW14884.1"/>
    <property type="molecule type" value="Genomic_DNA"/>
</dbReference>
<evidence type="ECO:0000256" key="1">
    <source>
        <dbReference type="ARBA" id="ARBA00001927"/>
    </source>
</evidence>
<keyword evidence="6 8" id="KW-0411">Iron-sulfur</keyword>
<evidence type="ECO:0000313" key="11">
    <source>
        <dbReference type="Proteomes" id="UP000233786"/>
    </source>
</evidence>
<dbReference type="SUPFAM" id="SSF54862">
    <property type="entry name" value="4Fe-4S ferredoxins"/>
    <property type="match status" value="1"/>
</dbReference>
<keyword evidence="4 8" id="KW-0249">Electron transport</keyword>
<organism evidence="10 11">
    <name type="scientific">Saccharopolyspora spinosa</name>
    <dbReference type="NCBI Taxonomy" id="60894"/>
    <lineage>
        <taxon>Bacteria</taxon>
        <taxon>Bacillati</taxon>
        <taxon>Actinomycetota</taxon>
        <taxon>Actinomycetes</taxon>
        <taxon>Pseudonocardiales</taxon>
        <taxon>Pseudonocardiaceae</taxon>
        <taxon>Saccharopolyspora</taxon>
    </lineage>
</organism>
<evidence type="ECO:0000259" key="9">
    <source>
        <dbReference type="PROSITE" id="PS51379"/>
    </source>
</evidence>
<keyword evidence="7" id="KW-0003">3Fe-4S</keyword>
<dbReference type="GO" id="GO:0051538">
    <property type="term" value="F:3 iron, 4 sulfur cluster binding"/>
    <property type="evidence" value="ECO:0007669"/>
    <property type="project" value="UniProtKB-KW"/>
</dbReference>
<dbReference type="PROSITE" id="PS51379">
    <property type="entry name" value="4FE4S_FER_2"/>
    <property type="match status" value="1"/>
</dbReference>
<keyword evidence="3 8" id="KW-0479">Metal-binding</keyword>